<dbReference type="AlphaFoldDB" id="A0A518AZE7"/>
<dbReference type="EMBL" id="CP036279">
    <property type="protein sequence ID" value="QDU60080.1"/>
    <property type="molecule type" value="Genomic_DNA"/>
</dbReference>
<protein>
    <submittedName>
        <fullName evidence="3">DctM-like transporter</fullName>
    </submittedName>
</protein>
<keyword evidence="1" id="KW-1133">Transmembrane helix</keyword>
<name>A0A518AZE7_9BACT</name>
<proteinExistence type="predicted"/>
<feature type="transmembrane region" description="Helical" evidence="1">
    <location>
        <begin position="65"/>
        <end position="83"/>
    </location>
</feature>
<organism evidence="3 4">
    <name type="scientific">Kolteria novifilia</name>
    <dbReference type="NCBI Taxonomy" id="2527975"/>
    <lineage>
        <taxon>Bacteria</taxon>
        <taxon>Pseudomonadati</taxon>
        <taxon>Planctomycetota</taxon>
        <taxon>Planctomycetia</taxon>
        <taxon>Kolteriales</taxon>
        <taxon>Kolteriaceae</taxon>
        <taxon>Kolteria</taxon>
    </lineage>
</organism>
<feature type="domain" description="TRAP C4-dicarboxylate transport system permease DctM subunit" evidence="2">
    <location>
        <begin position="117"/>
        <end position="594"/>
    </location>
</feature>
<feature type="transmembrane region" description="Helical" evidence="1">
    <location>
        <begin position="537"/>
        <end position="560"/>
    </location>
</feature>
<feature type="transmembrane region" description="Helical" evidence="1">
    <location>
        <begin position="231"/>
        <end position="252"/>
    </location>
</feature>
<keyword evidence="1" id="KW-0472">Membrane</keyword>
<feature type="transmembrane region" description="Helical" evidence="1">
    <location>
        <begin position="103"/>
        <end position="122"/>
    </location>
</feature>
<evidence type="ECO:0000313" key="3">
    <source>
        <dbReference type="EMBL" id="QDU60080.1"/>
    </source>
</evidence>
<dbReference type="Proteomes" id="UP000317093">
    <property type="component" value="Chromosome"/>
</dbReference>
<feature type="transmembrane region" description="Helical" evidence="1">
    <location>
        <begin position="187"/>
        <end position="210"/>
    </location>
</feature>
<dbReference type="InterPro" id="IPR010656">
    <property type="entry name" value="DctM"/>
</dbReference>
<gene>
    <name evidence="3" type="ORF">Pan216_09170</name>
</gene>
<dbReference type="PANTHER" id="PTHR43849:SF2">
    <property type="entry name" value="BLL3936 PROTEIN"/>
    <property type="match status" value="1"/>
</dbReference>
<feature type="transmembrane region" description="Helical" evidence="1">
    <location>
        <begin position="303"/>
        <end position="325"/>
    </location>
</feature>
<keyword evidence="4" id="KW-1185">Reference proteome</keyword>
<feature type="transmembrane region" description="Helical" evidence="1">
    <location>
        <begin position="452"/>
        <end position="473"/>
    </location>
</feature>
<dbReference type="KEGG" id="knv:Pan216_09170"/>
<feature type="transmembrane region" description="Helical" evidence="1">
    <location>
        <begin position="505"/>
        <end position="525"/>
    </location>
</feature>
<feature type="transmembrane region" description="Helical" evidence="1">
    <location>
        <begin position="572"/>
        <end position="589"/>
    </location>
</feature>
<evidence type="ECO:0000259" key="2">
    <source>
        <dbReference type="Pfam" id="PF06808"/>
    </source>
</evidence>
<dbReference type="NCBIfam" id="TIGR02123">
    <property type="entry name" value="TRAP_fused"/>
    <property type="match status" value="1"/>
</dbReference>
<feature type="transmembrane region" description="Helical" evidence="1">
    <location>
        <begin position="272"/>
        <end position="291"/>
    </location>
</feature>
<dbReference type="PANTHER" id="PTHR43849">
    <property type="entry name" value="BLL3936 PROTEIN"/>
    <property type="match status" value="1"/>
</dbReference>
<evidence type="ECO:0000313" key="4">
    <source>
        <dbReference type="Proteomes" id="UP000317093"/>
    </source>
</evidence>
<evidence type="ECO:0000256" key="1">
    <source>
        <dbReference type="SAM" id="Phobius"/>
    </source>
</evidence>
<feature type="transmembrane region" description="Helical" evidence="1">
    <location>
        <begin position="609"/>
        <end position="632"/>
    </location>
</feature>
<dbReference type="InterPro" id="IPR011853">
    <property type="entry name" value="TRAP_DctM-Dct_fused"/>
</dbReference>
<reference evidence="3 4" key="1">
    <citation type="submission" date="2019-02" db="EMBL/GenBank/DDBJ databases">
        <title>Deep-cultivation of Planctomycetes and their phenomic and genomic characterization uncovers novel biology.</title>
        <authorList>
            <person name="Wiegand S."/>
            <person name="Jogler M."/>
            <person name="Boedeker C."/>
            <person name="Pinto D."/>
            <person name="Vollmers J."/>
            <person name="Rivas-Marin E."/>
            <person name="Kohn T."/>
            <person name="Peeters S.H."/>
            <person name="Heuer A."/>
            <person name="Rast P."/>
            <person name="Oberbeckmann S."/>
            <person name="Bunk B."/>
            <person name="Jeske O."/>
            <person name="Meyerdierks A."/>
            <person name="Storesund J.E."/>
            <person name="Kallscheuer N."/>
            <person name="Luecker S."/>
            <person name="Lage O.M."/>
            <person name="Pohl T."/>
            <person name="Merkel B.J."/>
            <person name="Hornburger P."/>
            <person name="Mueller R.-W."/>
            <person name="Bruemmer F."/>
            <person name="Labrenz M."/>
            <person name="Spormann A.M."/>
            <person name="Op den Camp H."/>
            <person name="Overmann J."/>
            <person name="Amann R."/>
            <person name="Jetten M.S.M."/>
            <person name="Mascher T."/>
            <person name="Medema M.H."/>
            <person name="Devos D.P."/>
            <person name="Kaster A.-K."/>
            <person name="Ovreas L."/>
            <person name="Rohde M."/>
            <person name="Galperin M.Y."/>
            <person name="Jogler C."/>
        </authorList>
    </citation>
    <scope>NUCLEOTIDE SEQUENCE [LARGE SCALE GENOMIC DNA]</scope>
    <source>
        <strain evidence="3 4">Pan216</strain>
    </source>
</reference>
<feature type="transmembrane region" description="Helical" evidence="1">
    <location>
        <begin position="414"/>
        <end position="431"/>
    </location>
</feature>
<feature type="transmembrane region" description="Helical" evidence="1">
    <location>
        <begin position="33"/>
        <end position="53"/>
    </location>
</feature>
<feature type="transmembrane region" description="Helical" evidence="1">
    <location>
        <begin position="129"/>
        <end position="146"/>
    </location>
</feature>
<sequence>MIESARRWLALGCGTVLPLFVLAEVNYPRLQPQSSLAIFAMFGLVLCFLENPLIKSWKDNQLARAVDLGLSLLVVICCLYVVVQTEEVFEPLWLGGVSLGNRAGAELGIDFVIGLIGLVLVLEATRRAIGLALPLMAIAFLAYSRFGADLPDWLFPHRGYSWERIVGQTFLQSQGVFGTALRVMFSYVFLFVVFGALLEMTGATGFILSFTGKLFKRGAGAPAKVAVTSSALMGSLSGSAVANAVTTGTFTIPMMRRVGFAPHVASAVEAAAGSGGALVPPVMGAAAYMMLEVIHPPVTYLQICRAAIIPACLYYLSLFAIVHLYSLKAGATPDEEPEWDSSPTVWSGVIFFSALAALIYFLLKGNTPSVAVTQSLGVILVLSMMERYRQLWPSLIGLVVSLPLFFWLKLGVTGAVASALGVSFVVALFTSEGRSWLRELVVSLIKSAKSGVALVAAAACVGIIIGVVTLTGIGTSLPAAVLPLAQDSLFAALALIMLSSIVLGMGLPSAVCYLLMATLVGPVLAKLGGVPPLAAHFFIFYFGMMSMVTPPVALAAYAAASIGNASIMKTGLAAFRFALVGFTLPYMFVYRPALLMLTHDGELASWTAIVPATLVAILGVIPLAAAIAGYLFTNLSWWMRAGLLVSSAFALFPGQGITLGSLWLPVTDIIGIAIFMTLAIINWRAREPAEVTPEPVAT</sequence>
<feature type="transmembrane region" description="Helical" evidence="1">
    <location>
        <begin position="391"/>
        <end position="408"/>
    </location>
</feature>
<feature type="transmembrane region" description="Helical" evidence="1">
    <location>
        <begin position="637"/>
        <end position="656"/>
    </location>
</feature>
<feature type="transmembrane region" description="Helical" evidence="1">
    <location>
        <begin position="662"/>
        <end position="681"/>
    </location>
</feature>
<dbReference type="RefSeq" id="WP_419193253.1">
    <property type="nucleotide sequence ID" value="NZ_CP036279.1"/>
</dbReference>
<dbReference type="Pfam" id="PF06808">
    <property type="entry name" value="DctM"/>
    <property type="match status" value="1"/>
</dbReference>
<feature type="transmembrane region" description="Helical" evidence="1">
    <location>
        <begin position="345"/>
        <end position="363"/>
    </location>
</feature>
<keyword evidence="1" id="KW-0812">Transmembrane</keyword>
<accession>A0A518AZE7</accession>